<feature type="region of interest" description="Disordered" evidence="1">
    <location>
        <begin position="278"/>
        <end position="309"/>
    </location>
</feature>
<protein>
    <submittedName>
        <fullName evidence="2">Uncharacterized protein</fullName>
    </submittedName>
</protein>
<evidence type="ECO:0000313" key="2">
    <source>
        <dbReference type="EMBL" id="KOM25721.1"/>
    </source>
</evidence>
<accession>A0A0L9T5T2</accession>
<dbReference type="Gramene" id="KOM25721">
    <property type="protein sequence ID" value="KOM25721"/>
    <property type="gene ID" value="LR48_Vigan176s001700"/>
</dbReference>
<proteinExistence type="predicted"/>
<sequence>MFSSSIRRGKWYAPIEREANPNGWLSDKEKQSDFVCLWGFKDVIKHKILSLLFFINEWFIFQEWLIYFGLAKFVELEGEYYLDLVKVFYANLSVDNRRILSRVKVLDICIDEVVWKTFAGFHQLESSLIKVGGLKRDERLCAFMIARIILSRGGNHAQLTTKDVNLLHALCVKVPTNWISVVSDHMTKITKQQVYHLPYVVFINRILRHHGVDVSNEVTLGCSKKNTIEKLALHHMGLRKDEKEIEKYVVDQFKKQDVKLSKLQKYLSNLHRKLDRALKINESSGTSKDETDDDDNKTNEDYIDISDSE</sequence>
<dbReference type="AlphaFoldDB" id="A0A0L9T5T2"/>
<evidence type="ECO:0000313" key="3">
    <source>
        <dbReference type="Proteomes" id="UP000053144"/>
    </source>
</evidence>
<dbReference type="Proteomes" id="UP000053144">
    <property type="component" value="Unassembled WGS sequence"/>
</dbReference>
<name>A0A0L9T5T2_PHAAN</name>
<evidence type="ECO:0000256" key="1">
    <source>
        <dbReference type="SAM" id="MobiDB-lite"/>
    </source>
</evidence>
<gene>
    <name evidence="2" type="ORF">LR48_Vigan176s001700</name>
</gene>
<reference evidence="3" key="1">
    <citation type="journal article" date="2015" name="Proc. Natl. Acad. Sci. U.S.A.">
        <title>Genome sequencing of adzuki bean (Vigna angularis) provides insight into high starch and low fat accumulation and domestication.</title>
        <authorList>
            <person name="Yang K."/>
            <person name="Tian Z."/>
            <person name="Chen C."/>
            <person name="Luo L."/>
            <person name="Zhao B."/>
            <person name="Wang Z."/>
            <person name="Yu L."/>
            <person name="Li Y."/>
            <person name="Sun Y."/>
            <person name="Li W."/>
            <person name="Chen Y."/>
            <person name="Li Y."/>
            <person name="Zhang Y."/>
            <person name="Ai D."/>
            <person name="Zhao J."/>
            <person name="Shang C."/>
            <person name="Ma Y."/>
            <person name="Wu B."/>
            <person name="Wang M."/>
            <person name="Gao L."/>
            <person name="Sun D."/>
            <person name="Zhang P."/>
            <person name="Guo F."/>
            <person name="Wang W."/>
            <person name="Li Y."/>
            <person name="Wang J."/>
            <person name="Varshney R.K."/>
            <person name="Wang J."/>
            <person name="Ling H.Q."/>
            <person name="Wan P."/>
        </authorList>
    </citation>
    <scope>NUCLEOTIDE SEQUENCE</scope>
    <source>
        <strain evidence="3">cv. Jingnong 6</strain>
    </source>
</reference>
<feature type="compositionally biased region" description="Acidic residues" evidence="1">
    <location>
        <begin position="290"/>
        <end position="309"/>
    </location>
</feature>
<dbReference type="EMBL" id="KQ258285">
    <property type="protein sequence ID" value="KOM25721.1"/>
    <property type="molecule type" value="Genomic_DNA"/>
</dbReference>
<organism evidence="2 3">
    <name type="scientific">Phaseolus angularis</name>
    <name type="common">Azuki bean</name>
    <name type="synonym">Vigna angularis</name>
    <dbReference type="NCBI Taxonomy" id="3914"/>
    <lineage>
        <taxon>Eukaryota</taxon>
        <taxon>Viridiplantae</taxon>
        <taxon>Streptophyta</taxon>
        <taxon>Embryophyta</taxon>
        <taxon>Tracheophyta</taxon>
        <taxon>Spermatophyta</taxon>
        <taxon>Magnoliopsida</taxon>
        <taxon>eudicotyledons</taxon>
        <taxon>Gunneridae</taxon>
        <taxon>Pentapetalae</taxon>
        <taxon>rosids</taxon>
        <taxon>fabids</taxon>
        <taxon>Fabales</taxon>
        <taxon>Fabaceae</taxon>
        <taxon>Papilionoideae</taxon>
        <taxon>50 kb inversion clade</taxon>
        <taxon>NPAAA clade</taxon>
        <taxon>indigoferoid/millettioid clade</taxon>
        <taxon>Phaseoleae</taxon>
        <taxon>Vigna</taxon>
    </lineage>
</organism>